<evidence type="ECO:0000256" key="1">
    <source>
        <dbReference type="ARBA" id="ARBA00009684"/>
    </source>
</evidence>
<dbReference type="PIRSF" id="PIRSF010376">
    <property type="entry name" value="IspE"/>
    <property type="match status" value="1"/>
</dbReference>
<keyword evidence="14" id="KW-1185">Reference proteome</keyword>
<comment type="function">
    <text evidence="10">Catalyzes the phosphorylation of the position 2 hydroxy group of 4-diphosphocytidyl-2C-methyl-D-erythritol.</text>
</comment>
<dbReference type="GO" id="GO:0005524">
    <property type="term" value="F:ATP binding"/>
    <property type="evidence" value="ECO:0007669"/>
    <property type="project" value="UniProtKB-UniRule"/>
</dbReference>
<dbReference type="Pfam" id="PF08544">
    <property type="entry name" value="GHMP_kinases_C"/>
    <property type="match status" value="1"/>
</dbReference>
<accession>A0A2S9JB95</accession>
<evidence type="ECO:0000256" key="8">
    <source>
        <dbReference type="ARBA" id="ARBA00023229"/>
    </source>
</evidence>
<dbReference type="Gene3D" id="3.30.70.890">
    <property type="entry name" value="GHMP kinase, C-terminal domain"/>
    <property type="match status" value="1"/>
</dbReference>
<dbReference type="Proteomes" id="UP000238563">
    <property type="component" value="Unassembled WGS sequence"/>
</dbReference>
<evidence type="ECO:0000256" key="9">
    <source>
        <dbReference type="ARBA" id="ARBA00032554"/>
    </source>
</evidence>
<dbReference type="EMBL" id="PVBT01000008">
    <property type="protein sequence ID" value="PRD50075.1"/>
    <property type="molecule type" value="Genomic_DNA"/>
</dbReference>
<dbReference type="PANTHER" id="PTHR43527:SF2">
    <property type="entry name" value="4-DIPHOSPHOCYTIDYL-2-C-METHYL-D-ERYTHRITOL KINASE, CHLOROPLASTIC"/>
    <property type="match status" value="1"/>
</dbReference>
<evidence type="ECO:0000313" key="14">
    <source>
        <dbReference type="Proteomes" id="UP000238563"/>
    </source>
</evidence>
<evidence type="ECO:0000256" key="10">
    <source>
        <dbReference type="HAMAP-Rule" id="MF_00061"/>
    </source>
</evidence>
<reference evidence="13 14" key="1">
    <citation type="submission" date="2018-02" db="EMBL/GenBank/DDBJ databases">
        <title>The draft genome of Phyllobacterium myrsinacearum DSM5892.</title>
        <authorList>
            <person name="Li L."/>
            <person name="Liu L."/>
            <person name="Zhang X."/>
            <person name="Wang T."/>
        </authorList>
    </citation>
    <scope>NUCLEOTIDE SEQUENCE [LARGE SCALE GENOMIC DNA]</scope>
    <source>
        <strain evidence="13 14">DSM 5892</strain>
    </source>
</reference>
<evidence type="ECO:0000256" key="6">
    <source>
        <dbReference type="ARBA" id="ARBA00022777"/>
    </source>
</evidence>
<dbReference type="GO" id="GO:0019288">
    <property type="term" value="P:isopentenyl diphosphate biosynthetic process, methylerythritol 4-phosphate pathway"/>
    <property type="evidence" value="ECO:0007669"/>
    <property type="project" value="UniProtKB-UniRule"/>
</dbReference>
<feature type="active site" evidence="10">
    <location>
        <position position="16"/>
    </location>
</feature>
<dbReference type="UniPathway" id="UPA00056">
    <property type="reaction ID" value="UER00094"/>
</dbReference>
<organism evidence="13 14">
    <name type="scientific">Phyllobacterium myrsinacearum</name>
    <dbReference type="NCBI Taxonomy" id="28101"/>
    <lineage>
        <taxon>Bacteria</taxon>
        <taxon>Pseudomonadati</taxon>
        <taxon>Pseudomonadota</taxon>
        <taxon>Alphaproteobacteria</taxon>
        <taxon>Hyphomicrobiales</taxon>
        <taxon>Phyllobacteriaceae</taxon>
        <taxon>Phyllobacterium</taxon>
    </lineage>
</organism>
<dbReference type="InterPro" id="IPR014721">
    <property type="entry name" value="Ribsml_uS5_D2-typ_fold_subgr"/>
</dbReference>
<dbReference type="EC" id="2.7.1.148" evidence="2 10"/>
<dbReference type="InterPro" id="IPR013750">
    <property type="entry name" value="GHMP_kinase_C_dom"/>
</dbReference>
<keyword evidence="7 10" id="KW-0067">ATP-binding</keyword>
<protein>
    <recommendedName>
        <fullName evidence="3 10">4-diphosphocytidyl-2-C-methyl-D-erythritol kinase</fullName>
        <shortName evidence="10">CMK</shortName>
        <ecNumber evidence="2 10">2.7.1.148</ecNumber>
    </recommendedName>
    <alternativeName>
        <fullName evidence="9 10">4-(cytidine-5'-diphospho)-2-C-methyl-D-erythritol kinase</fullName>
    </alternativeName>
</protein>
<dbReference type="HAMAP" id="MF_00061">
    <property type="entry name" value="IspE"/>
    <property type="match status" value="1"/>
</dbReference>
<keyword evidence="8 10" id="KW-0414">Isoprene biosynthesis</keyword>
<dbReference type="InterPro" id="IPR004424">
    <property type="entry name" value="IspE"/>
</dbReference>
<keyword evidence="6 10" id="KW-0418">Kinase</keyword>
<comment type="caution">
    <text evidence="13">The sequence shown here is derived from an EMBL/GenBank/DDBJ whole genome shotgun (WGS) entry which is preliminary data.</text>
</comment>
<evidence type="ECO:0000259" key="11">
    <source>
        <dbReference type="Pfam" id="PF00288"/>
    </source>
</evidence>
<dbReference type="NCBIfam" id="TIGR00154">
    <property type="entry name" value="ispE"/>
    <property type="match status" value="1"/>
</dbReference>
<evidence type="ECO:0000256" key="4">
    <source>
        <dbReference type="ARBA" id="ARBA00022679"/>
    </source>
</evidence>
<feature type="active site" evidence="10">
    <location>
        <position position="144"/>
    </location>
</feature>
<dbReference type="AlphaFoldDB" id="A0A2S9JB95"/>
<keyword evidence="4 10" id="KW-0808">Transferase</keyword>
<evidence type="ECO:0000259" key="12">
    <source>
        <dbReference type="Pfam" id="PF08544"/>
    </source>
</evidence>
<dbReference type="OrthoDB" id="9809438at2"/>
<dbReference type="InterPro" id="IPR036554">
    <property type="entry name" value="GHMP_kinase_C_sf"/>
</dbReference>
<feature type="binding site" evidence="10">
    <location>
        <begin position="102"/>
        <end position="112"/>
    </location>
    <ligand>
        <name>ATP</name>
        <dbReference type="ChEBI" id="CHEBI:30616"/>
    </ligand>
</feature>
<comment type="catalytic activity">
    <reaction evidence="10">
        <text>4-CDP-2-C-methyl-D-erythritol + ATP = 4-CDP-2-C-methyl-D-erythritol 2-phosphate + ADP + H(+)</text>
        <dbReference type="Rhea" id="RHEA:18437"/>
        <dbReference type="ChEBI" id="CHEBI:15378"/>
        <dbReference type="ChEBI" id="CHEBI:30616"/>
        <dbReference type="ChEBI" id="CHEBI:57823"/>
        <dbReference type="ChEBI" id="CHEBI:57919"/>
        <dbReference type="ChEBI" id="CHEBI:456216"/>
        <dbReference type="EC" id="2.7.1.148"/>
    </reaction>
</comment>
<evidence type="ECO:0000256" key="5">
    <source>
        <dbReference type="ARBA" id="ARBA00022741"/>
    </source>
</evidence>
<dbReference type="SUPFAM" id="SSF55060">
    <property type="entry name" value="GHMP Kinase, C-terminal domain"/>
    <property type="match status" value="1"/>
</dbReference>
<sequence>MLASPDHTVSLTAPAKINLALHVTGRRDDGYHLLDSLVVFARFGDRLSVTKAAADSFTLSGPYGAGLPADDTNLVLRARDALRRQHGGRATPVAIHLEKHLPIASGIGGGSSDAAAALRALGALWDIDASLTELAALGLLLGADVPMCLHGEALIARGIGEKIERIAAFPRLPMVLVNNGVTVSTPQVFSALTRCDNPPLPALPPLTSLAEVCAYLRQTDNHLFAATQKLAPSINGSMQALIDTNPLLARMSGSGGTCFALYSDDAAADAAARRLRQRQPAWFVVATSSTMEGN</sequence>
<dbReference type="Pfam" id="PF00288">
    <property type="entry name" value="GHMP_kinases_N"/>
    <property type="match status" value="1"/>
</dbReference>
<gene>
    <name evidence="10" type="primary">ispE</name>
    <name evidence="13" type="ORF">C5750_22340</name>
</gene>
<evidence type="ECO:0000256" key="7">
    <source>
        <dbReference type="ARBA" id="ARBA00022840"/>
    </source>
</evidence>
<dbReference type="PANTHER" id="PTHR43527">
    <property type="entry name" value="4-DIPHOSPHOCYTIDYL-2-C-METHYL-D-ERYTHRITOL KINASE, CHLOROPLASTIC"/>
    <property type="match status" value="1"/>
</dbReference>
<name>A0A2S9JB95_9HYPH</name>
<dbReference type="NCBIfam" id="NF011202">
    <property type="entry name" value="PRK14608.1"/>
    <property type="match status" value="1"/>
</dbReference>
<dbReference type="InterPro" id="IPR006204">
    <property type="entry name" value="GHMP_kinase_N_dom"/>
</dbReference>
<dbReference type="GO" id="GO:0050515">
    <property type="term" value="F:4-(cytidine 5'-diphospho)-2-C-methyl-D-erythritol kinase activity"/>
    <property type="evidence" value="ECO:0007669"/>
    <property type="project" value="UniProtKB-UniRule"/>
</dbReference>
<evidence type="ECO:0000256" key="2">
    <source>
        <dbReference type="ARBA" id="ARBA00012052"/>
    </source>
</evidence>
<evidence type="ECO:0000256" key="3">
    <source>
        <dbReference type="ARBA" id="ARBA00017473"/>
    </source>
</evidence>
<keyword evidence="5 10" id="KW-0547">Nucleotide-binding</keyword>
<dbReference type="GO" id="GO:0016114">
    <property type="term" value="P:terpenoid biosynthetic process"/>
    <property type="evidence" value="ECO:0007669"/>
    <property type="project" value="UniProtKB-UniRule"/>
</dbReference>
<comment type="pathway">
    <text evidence="10">Isoprenoid biosynthesis; isopentenyl diphosphate biosynthesis via DXP pathway; isopentenyl diphosphate from 1-deoxy-D-xylulose 5-phosphate: step 3/6.</text>
</comment>
<feature type="domain" description="GHMP kinase C-terminal" evidence="12">
    <location>
        <begin position="220"/>
        <end position="278"/>
    </location>
</feature>
<feature type="domain" description="GHMP kinase N-terminal" evidence="11">
    <location>
        <begin position="73"/>
        <end position="151"/>
    </location>
</feature>
<comment type="similarity">
    <text evidence="1 10">Belongs to the GHMP kinase family. IspE subfamily.</text>
</comment>
<dbReference type="Gene3D" id="3.30.230.10">
    <property type="match status" value="1"/>
</dbReference>
<dbReference type="SUPFAM" id="SSF54211">
    <property type="entry name" value="Ribosomal protein S5 domain 2-like"/>
    <property type="match status" value="1"/>
</dbReference>
<dbReference type="InterPro" id="IPR020568">
    <property type="entry name" value="Ribosomal_Su5_D2-typ_SF"/>
</dbReference>
<evidence type="ECO:0000313" key="13">
    <source>
        <dbReference type="EMBL" id="PRD50075.1"/>
    </source>
</evidence>
<proteinExistence type="inferred from homology"/>